<sequence>MSGHSHWAGIKYKKGAADQKRGLVFLKLLNAISIAAKIETNPQFNPRLRTAIEKAQQNNVPKDNIERAVKRAAEQKDLEELLIEAYGPEGSAILIEAITDSRNRTISEIKKILSDHNAKFGEQGSVKWAFESLNSDDGIIWQVKFKQEISKEAKQKLQELIEELEERDDIQKIYTNT</sequence>
<keyword evidence="3" id="KW-0804">Transcription</keyword>
<dbReference type="FunFam" id="1.10.10.200:FF:000002">
    <property type="entry name" value="Probable transcriptional regulatory protein CLM62_37755"/>
    <property type="match status" value="1"/>
</dbReference>
<dbReference type="GO" id="GO:0005737">
    <property type="term" value="C:cytoplasm"/>
    <property type="evidence" value="ECO:0007669"/>
    <property type="project" value="UniProtKB-ARBA"/>
</dbReference>
<evidence type="ECO:0000259" key="5">
    <source>
        <dbReference type="Pfam" id="PF01709"/>
    </source>
</evidence>
<feature type="domain" description="TACO1/YebC-like N-terminal" evidence="6">
    <location>
        <begin position="5"/>
        <end position="74"/>
    </location>
</feature>
<dbReference type="InterPro" id="IPR048300">
    <property type="entry name" value="TACO1_YebC-like_2nd/3rd_dom"/>
</dbReference>
<dbReference type="SUPFAM" id="SSF75625">
    <property type="entry name" value="YebC-like"/>
    <property type="match status" value="1"/>
</dbReference>
<evidence type="ECO:0000256" key="2">
    <source>
        <dbReference type="ARBA" id="ARBA00023015"/>
    </source>
</evidence>
<evidence type="ECO:0000256" key="1">
    <source>
        <dbReference type="ARBA" id="ARBA00008724"/>
    </source>
</evidence>
<accession>A0A2M7TFN1</accession>
<dbReference type="InterPro" id="IPR017856">
    <property type="entry name" value="Integrase-like_N"/>
</dbReference>
<keyword evidence="4" id="KW-0175">Coiled coil</keyword>
<dbReference type="AlphaFoldDB" id="A0A2M7TFN1"/>
<evidence type="ECO:0000256" key="3">
    <source>
        <dbReference type="ARBA" id="ARBA00023163"/>
    </source>
</evidence>
<dbReference type="Proteomes" id="UP000230553">
    <property type="component" value="Unassembled WGS sequence"/>
</dbReference>
<evidence type="ECO:0008006" key="9">
    <source>
        <dbReference type="Google" id="ProtNLM"/>
    </source>
</evidence>
<protein>
    <recommendedName>
        <fullName evidence="9">YebC/PmpR family DNA-binding transcriptional regulator</fullName>
    </recommendedName>
</protein>
<dbReference type="EMBL" id="PFNM01000037">
    <property type="protein sequence ID" value="PIZ44740.1"/>
    <property type="molecule type" value="Genomic_DNA"/>
</dbReference>
<dbReference type="InterPro" id="IPR026564">
    <property type="entry name" value="Transcrip_reg_TACO1-like_dom3"/>
</dbReference>
<dbReference type="PANTHER" id="PTHR12532">
    <property type="entry name" value="TRANSLATIONAL ACTIVATOR OF CYTOCHROME C OXIDASE 1"/>
    <property type="match status" value="1"/>
</dbReference>
<proteinExistence type="inferred from homology"/>
<dbReference type="Pfam" id="PF20772">
    <property type="entry name" value="TACO1_YebC_N"/>
    <property type="match status" value="1"/>
</dbReference>
<comment type="caution">
    <text evidence="7">The sequence shown here is derived from an EMBL/GenBank/DDBJ whole genome shotgun (WGS) entry which is preliminary data.</text>
</comment>
<gene>
    <name evidence="7" type="ORF">COY31_01805</name>
</gene>
<dbReference type="Gene3D" id="1.10.10.200">
    <property type="match status" value="1"/>
</dbReference>
<evidence type="ECO:0000313" key="8">
    <source>
        <dbReference type="Proteomes" id="UP000230553"/>
    </source>
</evidence>
<evidence type="ECO:0000259" key="6">
    <source>
        <dbReference type="Pfam" id="PF20772"/>
    </source>
</evidence>
<dbReference type="InterPro" id="IPR002876">
    <property type="entry name" value="Transcrip_reg_TACO1-like"/>
</dbReference>
<organism evidence="7 8">
    <name type="scientific">Candidatus Wolfebacteria bacterium CG_4_10_14_0_2_um_filter_39_18</name>
    <dbReference type="NCBI Taxonomy" id="1975061"/>
    <lineage>
        <taxon>Bacteria</taxon>
        <taxon>Candidatus Wolfeibacteriota</taxon>
    </lineage>
</organism>
<comment type="similarity">
    <text evidence="1">Belongs to the TACO1 family.</text>
</comment>
<keyword evidence="2" id="KW-0805">Transcription regulation</keyword>
<evidence type="ECO:0000256" key="4">
    <source>
        <dbReference type="SAM" id="Coils"/>
    </source>
</evidence>
<dbReference type="Gene3D" id="3.30.70.980">
    <property type="match status" value="1"/>
</dbReference>
<dbReference type="PANTHER" id="PTHR12532:SF0">
    <property type="entry name" value="TRANSLATIONAL ACTIVATOR OF CYTOCHROME C OXIDASE 1"/>
    <property type="match status" value="1"/>
</dbReference>
<dbReference type="Pfam" id="PF01709">
    <property type="entry name" value="Transcrip_reg"/>
    <property type="match status" value="1"/>
</dbReference>
<dbReference type="InterPro" id="IPR049083">
    <property type="entry name" value="TACO1_YebC_N"/>
</dbReference>
<evidence type="ECO:0000313" key="7">
    <source>
        <dbReference type="EMBL" id="PIZ44740.1"/>
    </source>
</evidence>
<name>A0A2M7TFN1_9BACT</name>
<feature type="domain" description="TACO1/YebC-like second and third" evidence="5">
    <location>
        <begin position="78"/>
        <end position="132"/>
    </location>
</feature>
<reference evidence="8" key="1">
    <citation type="submission" date="2017-09" db="EMBL/GenBank/DDBJ databases">
        <title>Depth-based differentiation of microbial function through sediment-hosted aquifers and enrichment of novel symbionts in the deep terrestrial subsurface.</title>
        <authorList>
            <person name="Probst A.J."/>
            <person name="Ladd B."/>
            <person name="Jarett J.K."/>
            <person name="Geller-Mcgrath D.E."/>
            <person name="Sieber C.M.K."/>
            <person name="Emerson J.B."/>
            <person name="Anantharaman K."/>
            <person name="Thomas B.C."/>
            <person name="Malmstrom R."/>
            <person name="Stieglmeier M."/>
            <person name="Klingl A."/>
            <person name="Woyke T."/>
            <person name="Ryan C.M."/>
            <person name="Banfield J.F."/>
        </authorList>
    </citation>
    <scope>NUCLEOTIDE SEQUENCE [LARGE SCALE GENOMIC DNA]</scope>
</reference>
<feature type="coiled-coil region" evidence="4">
    <location>
        <begin position="143"/>
        <end position="170"/>
    </location>
</feature>
<dbReference type="InterPro" id="IPR029072">
    <property type="entry name" value="YebC-like"/>
</dbReference>